<comment type="caution">
    <text evidence="2">The sequence shown here is derived from an EMBL/GenBank/DDBJ whole genome shotgun (WGS) entry which is preliminary data.</text>
</comment>
<evidence type="ECO:0000313" key="3">
    <source>
        <dbReference type="Proteomes" id="UP001172102"/>
    </source>
</evidence>
<reference evidence="2" key="1">
    <citation type="submission" date="2023-06" db="EMBL/GenBank/DDBJ databases">
        <title>Genome-scale phylogeny and comparative genomics of the fungal order Sordariales.</title>
        <authorList>
            <consortium name="Lawrence Berkeley National Laboratory"/>
            <person name="Hensen N."/>
            <person name="Bonometti L."/>
            <person name="Westerberg I."/>
            <person name="Brannstrom I.O."/>
            <person name="Guillou S."/>
            <person name="Cros-Aarteil S."/>
            <person name="Calhoun S."/>
            <person name="Haridas S."/>
            <person name="Kuo A."/>
            <person name="Mondo S."/>
            <person name="Pangilinan J."/>
            <person name="Riley R."/>
            <person name="Labutti K."/>
            <person name="Andreopoulos B."/>
            <person name="Lipzen A."/>
            <person name="Chen C."/>
            <person name="Yanf M."/>
            <person name="Daum C."/>
            <person name="Ng V."/>
            <person name="Clum A."/>
            <person name="Steindorff A."/>
            <person name="Ohm R."/>
            <person name="Martin F."/>
            <person name="Silar P."/>
            <person name="Natvig D."/>
            <person name="Lalanne C."/>
            <person name="Gautier V."/>
            <person name="Ament-Velasquez S.L."/>
            <person name="Kruys A."/>
            <person name="Hutchinson M.I."/>
            <person name="Powell A.J."/>
            <person name="Barry K."/>
            <person name="Miller A.N."/>
            <person name="Grigoriev I.V."/>
            <person name="Debuchy R."/>
            <person name="Gladieux P."/>
            <person name="Thoren M.H."/>
            <person name="Johannesson H."/>
        </authorList>
    </citation>
    <scope>NUCLEOTIDE SEQUENCE</scope>
    <source>
        <strain evidence="2">SMH4607-1</strain>
    </source>
</reference>
<evidence type="ECO:0000256" key="1">
    <source>
        <dbReference type="SAM" id="MobiDB-lite"/>
    </source>
</evidence>
<accession>A0AA40AYQ1</accession>
<dbReference type="AlphaFoldDB" id="A0AA40AYQ1"/>
<evidence type="ECO:0000313" key="2">
    <source>
        <dbReference type="EMBL" id="KAK0724396.1"/>
    </source>
</evidence>
<feature type="region of interest" description="Disordered" evidence="1">
    <location>
        <begin position="1"/>
        <end position="44"/>
    </location>
</feature>
<keyword evidence="3" id="KW-1185">Reference proteome</keyword>
<dbReference type="EMBL" id="JAUKUA010000002">
    <property type="protein sequence ID" value="KAK0724396.1"/>
    <property type="molecule type" value="Genomic_DNA"/>
</dbReference>
<organism evidence="2 3">
    <name type="scientific">Lasiosphaeris hirsuta</name>
    <dbReference type="NCBI Taxonomy" id="260670"/>
    <lineage>
        <taxon>Eukaryota</taxon>
        <taxon>Fungi</taxon>
        <taxon>Dikarya</taxon>
        <taxon>Ascomycota</taxon>
        <taxon>Pezizomycotina</taxon>
        <taxon>Sordariomycetes</taxon>
        <taxon>Sordariomycetidae</taxon>
        <taxon>Sordariales</taxon>
        <taxon>Lasiosphaeriaceae</taxon>
        <taxon>Lasiosphaeris</taxon>
    </lineage>
</organism>
<protein>
    <submittedName>
        <fullName evidence="2">Uncharacterized protein</fullName>
    </submittedName>
</protein>
<sequence length="63" mass="7412">MVPPQSRPCRQRRLFGRHFGAGQRRPVPRPHSQLQQPDRRGAMAIRARRQRPLLHLQQSLGLR</sequence>
<gene>
    <name evidence="2" type="ORF">B0H67DRAFT_567833</name>
</gene>
<proteinExistence type="predicted"/>
<name>A0AA40AYQ1_9PEZI</name>
<dbReference type="Proteomes" id="UP001172102">
    <property type="component" value="Unassembled WGS sequence"/>
</dbReference>